<evidence type="ECO:0000259" key="1">
    <source>
        <dbReference type="Pfam" id="PF00561"/>
    </source>
</evidence>
<dbReference type="InterPro" id="IPR029058">
    <property type="entry name" value="AB_hydrolase_fold"/>
</dbReference>
<dbReference type="Proteomes" id="UP000789326">
    <property type="component" value="Unassembled WGS sequence"/>
</dbReference>
<name>A0A9W4KW84_9BACI</name>
<dbReference type="GO" id="GO:0016787">
    <property type="term" value="F:hydrolase activity"/>
    <property type="evidence" value="ECO:0007669"/>
    <property type="project" value="UniProtKB-KW"/>
</dbReference>
<dbReference type="InterPro" id="IPR000073">
    <property type="entry name" value="AB_hydrolase_1"/>
</dbReference>
<dbReference type="Pfam" id="PF00561">
    <property type="entry name" value="Abhydrolase_1"/>
    <property type="match status" value="1"/>
</dbReference>
<evidence type="ECO:0000313" key="3">
    <source>
        <dbReference type="Proteomes" id="UP000789326"/>
    </source>
</evidence>
<dbReference type="PRINTS" id="PR00111">
    <property type="entry name" value="ABHYDROLASE"/>
</dbReference>
<evidence type="ECO:0000313" key="2">
    <source>
        <dbReference type="EMBL" id="CAH0220218.1"/>
    </source>
</evidence>
<protein>
    <submittedName>
        <fullName evidence="2">Esterase YbfF</fullName>
        <ecNumber evidence="2">3.1.-.-</ecNumber>
    </submittedName>
</protein>
<proteinExistence type="predicted"/>
<dbReference type="SUPFAM" id="SSF53474">
    <property type="entry name" value="alpha/beta-Hydrolases"/>
    <property type="match status" value="1"/>
</dbReference>
<dbReference type="EC" id="3.1.-.-" evidence="2"/>
<reference evidence="2" key="1">
    <citation type="submission" date="2021-11" db="EMBL/GenBank/DDBJ databases">
        <authorList>
            <person name="Bulgarelli D."/>
        </authorList>
    </citation>
    <scope>NUCLEOTIDE SEQUENCE</scope>
    <source>
        <strain evidence="2">Bi133</strain>
    </source>
</reference>
<dbReference type="PANTHER" id="PTHR43194">
    <property type="entry name" value="HYDROLASE ALPHA/BETA FOLD FAMILY"/>
    <property type="match status" value="1"/>
</dbReference>
<feature type="domain" description="AB hydrolase-1" evidence="1">
    <location>
        <begin position="26"/>
        <end position="129"/>
    </location>
</feature>
<gene>
    <name evidence="2" type="primary">ybfF</name>
    <name evidence="2" type="ORF">SRABI133_02378</name>
</gene>
<sequence>MEIRVNQIVLNGHTFQYRESGDVSAPPLVVLHALGKSAESWDQVAAALGENYRVLALDQRGHGGSARTNTYTFELMCDDLLHFADALNLGRFSLIGHSMGGTVSYLFSQTFPSRIDRLIVEDTPPPFSDEPIEVPSQPSGPLPFDWQVVPSIIQQLNVPDPEWWARLTDIMMPTLVIGGGSSHIPQNKLQEVSELIPNCELVTIEDAGHFVHEDNLSAFLAAVTRFLSKGQAHS</sequence>
<dbReference type="EMBL" id="CAKKMG010000027">
    <property type="protein sequence ID" value="CAH0220218.1"/>
    <property type="molecule type" value="Genomic_DNA"/>
</dbReference>
<dbReference type="RefSeq" id="WP_230302043.1">
    <property type="nucleotide sequence ID" value="NZ_CAKKMG010000027.1"/>
</dbReference>
<keyword evidence="2" id="KW-0378">Hydrolase</keyword>
<comment type="caution">
    <text evidence="2">The sequence shown here is derived from an EMBL/GenBank/DDBJ whole genome shotgun (WGS) entry which is preliminary data.</text>
</comment>
<dbReference type="Gene3D" id="3.40.50.1820">
    <property type="entry name" value="alpha/beta hydrolase"/>
    <property type="match status" value="2"/>
</dbReference>
<accession>A0A9W4KW84</accession>
<dbReference type="AlphaFoldDB" id="A0A9W4KW84"/>
<dbReference type="PANTHER" id="PTHR43194:SF2">
    <property type="entry name" value="PEROXISOMAL MEMBRANE PROTEIN LPX1"/>
    <property type="match status" value="1"/>
</dbReference>
<dbReference type="InterPro" id="IPR050228">
    <property type="entry name" value="Carboxylesterase_BioH"/>
</dbReference>
<organism evidence="2 3">
    <name type="scientific">Peribacillus simplex</name>
    <dbReference type="NCBI Taxonomy" id="1478"/>
    <lineage>
        <taxon>Bacteria</taxon>
        <taxon>Bacillati</taxon>
        <taxon>Bacillota</taxon>
        <taxon>Bacilli</taxon>
        <taxon>Bacillales</taxon>
        <taxon>Bacillaceae</taxon>
        <taxon>Peribacillus</taxon>
    </lineage>
</organism>